<dbReference type="Proteomes" id="UP000593567">
    <property type="component" value="Unassembled WGS sequence"/>
</dbReference>
<evidence type="ECO:0000313" key="2">
    <source>
        <dbReference type="Proteomes" id="UP000593567"/>
    </source>
</evidence>
<comment type="caution">
    <text evidence="1">The sequence shown here is derived from an EMBL/GenBank/DDBJ whole genome shotgun (WGS) entry which is preliminary data.</text>
</comment>
<protein>
    <submittedName>
        <fullName evidence="1">Uncharacterized protein</fullName>
    </submittedName>
</protein>
<sequence length="67" mass="8078">MRKPYKLWHSSSIHKTNNSLIHRAYHKKVLLYHKWRSRAPWRTARIRADDGYINLTVFLSVQSGIHH</sequence>
<accession>A0A7J7IS51</accession>
<dbReference type="EMBL" id="VXIV02003469">
    <property type="protein sequence ID" value="KAF6016772.1"/>
    <property type="molecule type" value="Genomic_DNA"/>
</dbReference>
<reference evidence="1" key="1">
    <citation type="submission" date="2020-06" db="EMBL/GenBank/DDBJ databases">
        <title>Draft genome of Bugula neritina, a colonial animal packing powerful symbionts and potential medicines.</title>
        <authorList>
            <person name="Rayko M."/>
        </authorList>
    </citation>
    <scope>NUCLEOTIDE SEQUENCE [LARGE SCALE GENOMIC DNA]</scope>
    <source>
        <strain evidence="1">Kwan_BN1</strain>
    </source>
</reference>
<gene>
    <name evidence="1" type="ORF">EB796_024925</name>
</gene>
<proteinExistence type="predicted"/>
<keyword evidence="2" id="KW-1185">Reference proteome</keyword>
<organism evidence="1 2">
    <name type="scientific">Bugula neritina</name>
    <name type="common">Brown bryozoan</name>
    <name type="synonym">Sertularia neritina</name>
    <dbReference type="NCBI Taxonomy" id="10212"/>
    <lineage>
        <taxon>Eukaryota</taxon>
        <taxon>Metazoa</taxon>
        <taxon>Spiralia</taxon>
        <taxon>Lophotrochozoa</taxon>
        <taxon>Bryozoa</taxon>
        <taxon>Gymnolaemata</taxon>
        <taxon>Cheilostomatida</taxon>
        <taxon>Flustrina</taxon>
        <taxon>Buguloidea</taxon>
        <taxon>Bugulidae</taxon>
        <taxon>Bugula</taxon>
    </lineage>
</organism>
<name>A0A7J7IS51_BUGNE</name>
<dbReference type="AlphaFoldDB" id="A0A7J7IS51"/>
<evidence type="ECO:0000313" key="1">
    <source>
        <dbReference type="EMBL" id="KAF6016772.1"/>
    </source>
</evidence>